<evidence type="ECO:0000256" key="4">
    <source>
        <dbReference type="ARBA" id="ARBA00022729"/>
    </source>
</evidence>
<evidence type="ECO:0000256" key="9">
    <source>
        <dbReference type="ARBA" id="ARBA00038929"/>
    </source>
</evidence>
<organism evidence="13 14">
    <name type="scientific">Tieghemiomyces parasiticus</name>
    <dbReference type="NCBI Taxonomy" id="78921"/>
    <lineage>
        <taxon>Eukaryota</taxon>
        <taxon>Fungi</taxon>
        <taxon>Fungi incertae sedis</taxon>
        <taxon>Zoopagomycota</taxon>
        <taxon>Kickxellomycotina</taxon>
        <taxon>Dimargaritomycetes</taxon>
        <taxon>Dimargaritales</taxon>
        <taxon>Dimargaritaceae</taxon>
        <taxon>Tieghemiomyces</taxon>
    </lineage>
</organism>
<evidence type="ECO:0000256" key="11">
    <source>
        <dbReference type="SAM" id="SignalP"/>
    </source>
</evidence>
<accession>A0A9W8A603</accession>
<gene>
    <name evidence="13" type="ORF">IWQ60_005484</name>
</gene>
<name>A0A9W8A603_9FUNG</name>
<dbReference type="Pfam" id="PF00150">
    <property type="entry name" value="Cellulase"/>
    <property type="match status" value="1"/>
</dbReference>
<keyword evidence="4 11" id="KW-0732">Signal</keyword>
<keyword evidence="7" id="KW-0961">Cell wall biogenesis/degradation</keyword>
<keyword evidence="3" id="KW-0964">Secreted</keyword>
<dbReference type="GO" id="GO:0004338">
    <property type="term" value="F:glucan exo-1,3-beta-glucosidase activity"/>
    <property type="evidence" value="ECO:0007669"/>
    <property type="project" value="UniProtKB-EC"/>
</dbReference>
<dbReference type="PANTHER" id="PTHR31297:SF1">
    <property type="entry name" value="GLUCAN 1,3-BETA-GLUCOSIDASE I_II-RELATED"/>
    <property type="match status" value="1"/>
</dbReference>
<dbReference type="FunFam" id="3.20.20.80:FF:000033">
    <property type="entry name" value="Glucan 1,3-beta-glucosidase A"/>
    <property type="match status" value="1"/>
</dbReference>
<proteinExistence type="inferred from homology"/>
<evidence type="ECO:0000256" key="1">
    <source>
        <dbReference type="ARBA" id="ARBA00004613"/>
    </source>
</evidence>
<dbReference type="OrthoDB" id="62120at2759"/>
<dbReference type="GO" id="GO:0071555">
    <property type="term" value="P:cell wall organization"/>
    <property type="evidence" value="ECO:0007669"/>
    <property type="project" value="UniProtKB-KW"/>
</dbReference>
<evidence type="ECO:0000256" key="10">
    <source>
        <dbReference type="RuleBase" id="RU361153"/>
    </source>
</evidence>
<evidence type="ECO:0000256" key="2">
    <source>
        <dbReference type="ARBA" id="ARBA00005641"/>
    </source>
</evidence>
<keyword evidence="14" id="KW-1185">Reference proteome</keyword>
<dbReference type="AlphaFoldDB" id="A0A9W8A603"/>
<dbReference type="Proteomes" id="UP001150569">
    <property type="component" value="Unassembled WGS sequence"/>
</dbReference>
<dbReference type="InterPro" id="IPR017853">
    <property type="entry name" value="GH"/>
</dbReference>
<evidence type="ECO:0000259" key="12">
    <source>
        <dbReference type="Pfam" id="PF00150"/>
    </source>
</evidence>
<feature type="signal peptide" evidence="11">
    <location>
        <begin position="1"/>
        <end position="20"/>
    </location>
</feature>
<reference evidence="13" key="1">
    <citation type="submission" date="2022-07" db="EMBL/GenBank/DDBJ databases">
        <title>Phylogenomic reconstructions and comparative analyses of Kickxellomycotina fungi.</title>
        <authorList>
            <person name="Reynolds N.K."/>
            <person name="Stajich J.E."/>
            <person name="Barry K."/>
            <person name="Grigoriev I.V."/>
            <person name="Crous P."/>
            <person name="Smith M.E."/>
        </authorList>
    </citation>
    <scope>NUCLEOTIDE SEQUENCE</scope>
    <source>
        <strain evidence="13">RSA 861</strain>
    </source>
</reference>
<evidence type="ECO:0000256" key="6">
    <source>
        <dbReference type="ARBA" id="ARBA00023295"/>
    </source>
</evidence>
<feature type="chain" id="PRO_5040975949" description="glucan 1,3-beta-glucosidase" evidence="11">
    <location>
        <begin position="21"/>
        <end position="527"/>
    </location>
</feature>
<evidence type="ECO:0000256" key="7">
    <source>
        <dbReference type="ARBA" id="ARBA00023316"/>
    </source>
</evidence>
<evidence type="ECO:0000313" key="14">
    <source>
        <dbReference type="Proteomes" id="UP001150569"/>
    </source>
</evidence>
<dbReference type="GO" id="GO:0009251">
    <property type="term" value="P:glucan catabolic process"/>
    <property type="evidence" value="ECO:0007669"/>
    <property type="project" value="TreeGrafter"/>
</dbReference>
<dbReference type="InterPro" id="IPR050386">
    <property type="entry name" value="Glycosyl_hydrolase_5"/>
</dbReference>
<dbReference type="EC" id="3.2.1.58" evidence="9"/>
<sequence length="527" mass="58650">MKIATVSLLSLAACVFGVAAQPFNYATDKIRGVNLGGWLVLEPWITPSMFTQFDGKPASEQGVDEYTFCQKLGPEEARRQLTQHWDTWVTEDDIRTLASYGINHIRIPIGHWALDIANDEPFVKGSFPYAVKAVHWAKKYGMKVIIDIHGQPGSQNGFDNSGIRGPINWQKRPEFMERSLKVVQQVAQYFADPQYQEVVTMIQPVNEPANWGLDMNDVRKFYTDAYKSITAASPHFIADFHDAFLPLTTWNDWKATCPKSYMDTHIYHVFDTGLLAKNATEHLQLTCQHKAQVADLSARIPTMVGEWSLGTTDCAKWLNGYGRGARYDGTYLTTAPTCPTCSCVGERDVRYYTPEYRHFLRQYTETQMDAYEAGAGWIFWNFKTEMAPEWDYMLGVKEGWIPKSPGRRTHGCRANVVSQSPASVPATSLPSPKLVAVGQGEGGSWVSSFRENSQPAAGRMATAGQGEGNTWVSSFRENSQPAAGRMATAGQGEGNTWVSSFRGRNQPATAFVQAAADSTPLHATNDY</sequence>
<keyword evidence="5 10" id="KW-0378">Hydrolase</keyword>
<protein>
    <recommendedName>
        <fullName evidence="9">glucan 1,3-beta-glucosidase</fullName>
        <ecNumber evidence="9">3.2.1.58</ecNumber>
    </recommendedName>
</protein>
<dbReference type="SUPFAM" id="SSF51445">
    <property type="entry name" value="(Trans)glycosidases"/>
    <property type="match status" value="1"/>
</dbReference>
<evidence type="ECO:0000313" key="13">
    <source>
        <dbReference type="EMBL" id="KAJ1924021.1"/>
    </source>
</evidence>
<evidence type="ECO:0000256" key="8">
    <source>
        <dbReference type="ARBA" id="ARBA00036824"/>
    </source>
</evidence>
<dbReference type="EMBL" id="JANBPT010000297">
    <property type="protein sequence ID" value="KAJ1924021.1"/>
    <property type="molecule type" value="Genomic_DNA"/>
</dbReference>
<dbReference type="Gene3D" id="3.20.20.80">
    <property type="entry name" value="Glycosidases"/>
    <property type="match status" value="1"/>
</dbReference>
<evidence type="ECO:0000256" key="3">
    <source>
        <dbReference type="ARBA" id="ARBA00022525"/>
    </source>
</evidence>
<keyword evidence="6 10" id="KW-0326">Glycosidase</keyword>
<comment type="similarity">
    <text evidence="2 10">Belongs to the glycosyl hydrolase 5 (cellulase A) family.</text>
</comment>
<dbReference type="PANTHER" id="PTHR31297">
    <property type="entry name" value="GLUCAN ENDO-1,6-BETA-GLUCOSIDASE B"/>
    <property type="match status" value="1"/>
</dbReference>
<dbReference type="GO" id="GO:0005576">
    <property type="term" value="C:extracellular region"/>
    <property type="evidence" value="ECO:0007669"/>
    <property type="project" value="UniProtKB-SubCell"/>
</dbReference>
<dbReference type="GO" id="GO:0009986">
    <property type="term" value="C:cell surface"/>
    <property type="evidence" value="ECO:0007669"/>
    <property type="project" value="TreeGrafter"/>
</dbReference>
<comment type="subcellular location">
    <subcellularLocation>
        <location evidence="1">Secreted</location>
    </subcellularLocation>
</comment>
<evidence type="ECO:0000256" key="5">
    <source>
        <dbReference type="ARBA" id="ARBA00022801"/>
    </source>
</evidence>
<comment type="catalytic activity">
    <reaction evidence="8">
        <text>Successive hydrolysis of beta-D-glucose units from the non-reducing ends of (1-&gt;3)-beta-D-glucans, releasing alpha-glucose.</text>
        <dbReference type="EC" id="3.2.1.58"/>
    </reaction>
</comment>
<comment type="caution">
    <text evidence="13">The sequence shown here is derived from an EMBL/GenBank/DDBJ whole genome shotgun (WGS) entry which is preliminary data.</text>
</comment>
<dbReference type="InterPro" id="IPR001547">
    <property type="entry name" value="Glyco_hydro_5"/>
</dbReference>
<feature type="domain" description="Glycoside hydrolase family 5" evidence="12">
    <location>
        <begin position="83"/>
        <end position="251"/>
    </location>
</feature>